<evidence type="ECO:0000313" key="4">
    <source>
        <dbReference type="Proteomes" id="UP000489600"/>
    </source>
</evidence>
<feature type="compositionally biased region" description="Polar residues" evidence="1">
    <location>
        <begin position="30"/>
        <end position="46"/>
    </location>
</feature>
<evidence type="ECO:0000256" key="1">
    <source>
        <dbReference type="SAM" id="MobiDB-lite"/>
    </source>
</evidence>
<dbReference type="PANTHER" id="PTHR46537">
    <property type="entry name" value="OS11G0578200 PROTEIN"/>
    <property type="match status" value="1"/>
</dbReference>
<name>A0A565ATI3_9BRAS</name>
<feature type="signal peptide" evidence="2">
    <location>
        <begin position="1"/>
        <end position="19"/>
    </location>
</feature>
<dbReference type="OrthoDB" id="337575at2759"/>
<keyword evidence="2" id="KW-0732">Signal</keyword>
<accession>A0A565ATI3</accession>
<comment type="caution">
    <text evidence="3">The sequence shown here is derived from an EMBL/GenBank/DDBJ whole genome shotgun (WGS) entry which is preliminary data.</text>
</comment>
<evidence type="ECO:0008006" key="5">
    <source>
        <dbReference type="Google" id="ProtNLM"/>
    </source>
</evidence>
<dbReference type="Proteomes" id="UP000489600">
    <property type="component" value="Unassembled WGS sequence"/>
</dbReference>
<reference evidence="3" key="1">
    <citation type="submission" date="2019-07" db="EMBL/GenBank/DDBJ databases">
        <authorList>
            <person name="Dittberner H."/>
        </authorList>
    </citation>
    <scope>NUCLEOTIDE SEQUENCE [LARGE SCALE GENOMIC DNA]</scope>
</reference>
<dbReference type="InterPro" id="IPR044592">
    <property type="entry name" value="RING1A/B"/>
</dbReference>
<protein>
    <recommendedName>
        <fullName evidence="5">Ubiquitin-like protease family profile domain-containing protein</fullName>
    </recommendedName>
</protein>
<feature type="chain" id="PRO_5022194576" description="Ubiquitin-like protease family profile domain-containing protein" evidence="2">
    <location>
        <begin position="20"/>
        <end position="294"/>
    </location>
</feature>
<feature type="compositionally biased region" description="Polar residues" evidence="1">
    <location>
        <begin position="135"/>
        <end position="147"/>
    </location>
</feature>
<keyword evidence="4" id="KW-1185">Reference proteome</keyword>
<proteinExistence type="predicted"/>
<feature type="compositionally biased region" description="Polar residues" evidence="1">
    <location>
        <begin position="75"/>
        <end position="87"/>
    </location>
</feature>
<dbReference type="AlphaFoldDB" id="A0A565ATI3"/>
<organism evidence="3 4">
    <name type="scientific">Arabis nemorensis</name>
    <dbReference type="NCBI Taxonomy" id="586526"/>
    <lineage>
        <taxon>Eukaryota</taxon>
        <taxon>Viridiplantae</taxon>
        <taxon>Streptophyta</taxon>
        <taxon>Embryophyta</taxon>
        <taxon>Tracheophyta</taxon>
        <taxon>Spermatophyta</taxon>
        <taxon>Magnoliopsida</taxon>
        <taxon>eudicotyledons</taxon>
        <taxon>Gunneridae</taxon>
        <taxon>Pentapetalae</taxon>
        <taxon>rosids</taxon>
        <taxon>malvids</taxon>
        <taxon>Brassicales</taxon>
        <taxon>Brassicaceae</taxon>
        <taxon>Arabideae</taxon>
        <taxon>Arabis</taxon>
    </lineage>
</organism>
<feature type="compositionally biased region" description="Polar residues" evidence="1">
    <location>
        <begin position="112"/>
        <end position="128"/>
    </location>
</feature>
<evidence type="ECO:0000256" key="2">
    <source>
        <dbReference type="SAM" id="SignalP"/>
    </source>
</evidence>
<gene>
    <name evidence="3" type="ORF">ANE_LOCUS3156</name>
</gene>
<evidence type="ECO:0000313" key="3">
    <source>
        <dbReference type="EMBL" id="VVA92711.1"/>
    </source>
</evidence>
<dbReference type="PANTHER" id="PTHR46537:SF3">
    <property type="entry name" value="E3 UBIQUITIN-PROTEIN LIGASE RING1A"/>
    <property type="match status" value="1"/>
</dbReference>
<dbReference type="EMBL" id="CABITT030000001">
    <property type="protein sequence ID" value="VVA92711.1"/>
    <property type="molecule type" value="Genomic_DNA"/>
</dbReference>
<feature type="compositionally biased region" description="Basic residues" evidence="1">
    <location>
        <begin position="91"/>
        <end position="111"/>
    </location>
</feature>
<feature type="region of interest" description="Disordered" evidence="1">
    <location>
        <begin position="19"/>
        <end position="159"/>
    </location>
</feature>
<sequence>MTVWFYIFFNLYSLGSLDSNPNVRRRGNLRKSTLPQPCDTPNQGYGLSSEEEDNDSSSNDDYKPRKSGKRRVQIPESSDIGSQQLTETKVPIRRRGRQTKKRGNKRAKKGVKSSQPLGNVHQISALSSNDKDKALSSTSHDININENGSEEIKGNKPLVVESGGSDIRQTKIENHVERLEAYLQDHERTDEEMDIKVLLISMDEQTAPNLENSQLTCGPDLTLKSICEAIAPYIGAQDEEIELYVVKEFVKDLKNMSIDKVESVNKEQNVGGLRTYNCNYGYVLLGYRKIASSE</sequence>